<feature type="region of interest" description="Disordered" evidence="1">
    <location>
        <begin position="89"/>
        <end position="110"/>
    </location>
</feature>
<gene>
    <name evidence="4" type="ORF">HYC85_019096</name>
</gene>
<dbReference type="GO" id="GO:0003677">
    <property type="term" value="F:DNA binding"/>
    <property type="evidence" value="ECO:0007669"/>
    <property type="project" value="InterPro"/>
</dbReference>
<proteinExistence type="predicted"/>
<protein>
    <recommendedName>
        <fullName evidence="6">HAT C-terminal dimerisation domain-containing protein</fullName>
    </recommendedName>
</protein>
<comment type="caution">
    <text evidence="4">The sequence shown here is derived from an EMBL/GenBank/DDBJ whole genome shotgun (WGS) entry which is preliminary data.</text>
</comment>
<evidence type="ECO:0000259" key="2">
    <source>
        <dbReference type="Pfam" id="PF05699"/>
    </source>
</evidence>
<feature type="domain" description="hAT-like transposase RNase-H fold" evidence="3">
    <location>
        <begin position="2"/>
        <end position="57"/>
    </location>
</feature>
<dbReference type="EMBL" id="JACBKZ010000009">
    <property type="protein sequence ID" value="KAF5941454.1"/>
    <property type="molecule type" value="Genomic_DNA"/>
</dbReference>
<organism evidence="4 5">
    <name type="scientific">Camellia sinensis</name>
    <name type="common">Tea plant</name>
    <name type="synonym">Thea sinensis</name>
    <dbReference type="NCBI Taxonomy" id="4442"/>
    <lineage>
        <taxon>Eukaryota</taxon>
        <taxon>Viridiplantae</taxon>
        <taxon>Streptophyta</taxon>
        <taxon>Embryophyta</taxon>
        <taxon>Tracheophyta</taxon>
        <taxon>Spermatophyta</taxon>
        <taxon>Magnoliopsida</taxon>
        <taxon>eudicotyledons</taxon>
        <taxon>Gunneridae</taxon>
        <taxon>Pentapetalae</taxon>
        <taxon>asterids</taxon>
        <taxon>Ericales</taxon>
        <taxon>Theaceae</taxon>
        <taxon>Camellia</taxon>
    </lineage>
</organism>
<keyword evidence="5" id="KW-1185">Reference proteome</keyword>
<evidence type="ECO:0000313" key="5">
    <source>
        <dbReference type="Proteomes" id="UP000593564"/>
    </source>
</evidence>
<evidence type="ECO:0000259" key="3">
    <source>
        <dbReference type="Pfam" id="PF14372"/>
    </source>
</evidence>
<dbReference type="Proteomes" id="UP000593564">
    <property type="component" value="Unassembled WGS sequence"/>
</dbReference>
<name>A0A7J7GPW4_CAMSI</name>
<dbReference type="AlphaFoldDB" id="A0A7J7GPW4"/>
<feature type="region of interest" description="Disordered" evidence="1">
    <location>
        <begin position="229"/>
        <end position="273"/>
    </location>
</feature>
<evidence type="ECO:0000313" key="4">
    <source>
        <dbReference type="EMBL" id="KAF5941454.1"/>
    </source>
</evidence>
<sequence>MKYPTANIFLHNLQELRGTLCDEAISSDSFTSNVAKKMLQRIDKYLNDMFLFLAIAFRSDGNSQSTLVLDAICGLYGDYVNNDLEIEHSMSDSTSDDSEEELPSTPYRGSCDSNWLQEYNQFTESNSQPPKSDWDGYLEEPILPWNQDFNVSRRWRAESPNYPILSKMARDFLAIPMSVATSYDAYYTERRETDPHVILSRPGLRNALMCTRSSAGRLLDNFFGTRTRAEGRGGELAGGEGSSPDFGVRIRRRRSSSSPAVRSSPDLPSPPRPARLRLLLLLLLLPQ</sequence>
<dbReference type="InterPro" id="IPR008906">
    <property type="entry name" value="HATC_C_dom"/>
</dbReference>
<dbReference type="InterPro" id="IPR012337">
    <property type="entry name" value="RNaseH-like_sf"/>
</dbReference>
<dbReference type="Pfam" id="PF05699">
    <property type="entry name" value="Dimer_Tnp_hAT"/>
    <property type="match status" value="1"/>
</dbReference>
<dbReference type="Pfam" id="PF14372">
    <property type="entry name" value="hAT-like_RNase-H"/>
    <property type="match status" value="1"/>
</dbReference>
<dbReference type="PANTHER" id="PTHR23272:SF135">
    <property type="entry name" value="ZINC FINGER BED DOMAIN-CONTAINING PROTEIN DAYSLEEPER-LIKE"/>
    <property type="match status" value="1"/>
</dbReference>
<reference evidence="5" key="1">
    <citation type="journal article" date="2020" name="Nat. Commun.">
        <title>Genome assembly of wild tea tree DASZ reveals pedigree and selection history of tea varieties.</title>
        <authorList>
            <person name="Zhang W."/>
            <person name="Zhang Y."/>
            <person name="Qiu H."/>
            <person name="Guo Y."/>
            <person name="Wan H."/>
            <person name="Zhang X."/>
            <person name="Scossa F."/>
            <person name="Alseekh S."/>
            <person name="Zhang Q."/>
            <person name="Wang P."/>
            <person name="Xu L."/>
            <person name="Schmidt M.H."/>
            <person name="Jia X."/>
            <person name="Li D."/>
            <person name="Zhu A."/>
            <person name="Guo F."/>
            <person name="Chen W."/>
            <person name="Ni D."/>
            <person name="Usadel B."/>
            <person name="Fernie A.R."/>
            <person name="Wen W."/>
        </authorList>
    </citation>
    <scope>NUCLEOTIDE SEQUENCE [LARGE SCALE GENOMIC DNA]</scope>
    <source>
        <strain evidence="5">cv. G240</strain>
    </source>
</reference>
<accession>A0A7J7GPW4</accession>
<dbReference type="SUPFAM" id="SSF53098">
    <property type="entry name" value="Ribonuclease H-like"/>
    <property type="match status" value="1"/>
</dbReference>
<evidence type="ECO:0000256" key="1">
    <source>
        <dbReference type="SAM" id="MobiDB-lite"/>
    </source>
</evidence>
<dbReference type="GO" id="GO:0046983">
    <property type="term" value="F:protein dimerization activity"/>
    <property type="evidence" value="ECO:0007669"/>
    <property type="project" value="InterPro"/>
</dbReference>
<evidence type="ECO:0008006" key="6">
    <source>
        <dbReference type="Google" id="ProtNLM"/>
    </source>
</evidence>
<dbReference type="PANTHER" id="PTHR23272">
    <property type="entry name" value="BED FINGER-RELATED"/>
    <property type="match status" value="1"/>
</dbReference>
<feature type="compositionally biased region" description="Low complexity" evidence="1">
    <location>
        <begin position="256"/>
        <end position="266"/>
    </location>
</feature>
<dbReference type="InterPro" id="IPR025525">
    <property type="entry name" value="hAT-like_transposase_RNase-H"/>
</dbReference>
<feature type="domain" description="HAT C-terminal dimerisation" evidence="2">
    <location>
        <begin position="135"/>
        <end position="213"/>
    </location>
</feature>
<reference evidence="4 5" key="2">
    <citation type="submission" date="2020-07" db="EMBL/GenBank/DDBJ databases">
        <title>Genome assembly of wild tea tree DASZ reveals pedigree and selection history of tea varieties.</title>
        <authorList>
            <person name="Zhang W."/>
        </authorList>
    </citation>
    <scope>NUCLEOTIDE SEQUENCE [LARGE SCALE GENOMIC DNA]</scope>
    <source>
        <strain evidence="5">cv. G240</strain>
        <tissue evidence="4">Leaf</tissue>
    </source>
</reference>